<feature type="compositionally biased region" description="Basic and acidic residues" evidence="1">
    <location>
        <begin position="519"/>
        <end position="579"/>
    </location>
</feature>
<feature type="non-terminal residue" evidence="2">
    <location>
        <position position="1"/>
    </location>
</feature>
<proteinExistence type="predicted"/>
<feature type="region of interest" description="Disordered" evidence="1">
    <location>
        <begin position="345"/>
        <end position="644"/>
    </location>
</feature>
<dbReference type="AlphaFoldDB" id="A0A9P6UGM9"/>
<feature type="compositionally biased region" description="Low complexity" evidence="1">
    <location>
        <begin position="591"/>
        <end position="607"/>
    </location>
</feature>
<feature type="compositionally biased region" description="Polar residues" evidence="1">
    <location>
        <begin position="421"/>
        <end position="441"/>
    </location>
</feature>
<evidence type="ECO:0000256" key="1">
    <source>
        <dbReference type="SAM" id="MobiDB-lite"/>
    </source>
</evidence>
<feature type="compositionally biased region" description="Low complexity" evidence="1">
    <location>
        <begin position="141"/>
        <end position="154"/>
    </location>
</feature>
<feature type="compositionally biased region" description="Polar residues" evidence="1">
    <location>
        <begin position="348"/>
        <end position="361"/>
    </location>
</feature>
<sequence>MPFKSPKIPSLARLNILQGFSLLGGAGAVVHEIHAIEYQKALALASSDARYHPWCAIKSNDAAVASTTTTTTDMTMVTETEKEGEGDVPGGGGEGEQLWPWSWAQKLQSVTTGSRGTMKRYRITIEELPGEVSVDGSPLASTSTTTTTTSDTTSAGGLESANGEEVVKKVATTTAMMPMGVVDWLLNVSYDRPYGFRVPAPAPALEDEGIESVAAVVAPVVVAVDERDVVDPQVPLPDHDLSSIPVSMVAVAAGTFVPSTSEYVGAAGAGGPEPVLVATKIESLPPVTPPPTTTTDAGAVVDSLAVASTAPVPALVNVNTKPSDAASSSSSSSVLVNKVMEARPFWDNSPNASTNNGQDASARTREWPPRRQQRRPSEQSFTQTTITRPDGTVESKTVTFNRQSGVTETHTRIQRPDGSFLESSTHRINSSPQESTVQEQVPLTRPEYGNPYRNHMNRVAAQEQQQQQQQRQHQQKQHDTKVVTAAATPATDSSTSAPPSSSSSSSSLPSNNTSNHRPSFRERWAQRRQEHREFLEDLRAERERERSHIGDPDQERGRQDERRRERRQELRDAEARQREATAAAYGFVPNSSSASSSSASSEEAAASNWPRHDQDRAHRRRRNHRREEEEEDEDDEGRQGYRSR</sequence>
<feature type="compositionally biased region" description="Low complexity" evidence="1">
    <location>
        <begin position="484"/>
        <end position="515"/>
    </location>
</feature>
<comment type="caution">
    <text evidence="2">The sequence shown here is derived from an EMBL/GenBank/DDBJ whole genome shotgun (WGS) entry which is preliminary data.</text>
</comment>
<protein>
    <submittedName>
        <fullName evidence="2">Uncharacterized protein</fullName>
    </submittedName>
</protein>
<keyword evidence="3" id="KW-1185">Reference proteome</keyword>
<reference evidence="2" key="1">
    <citation type="journal article" date="2020" name="Fungal Divers.">
        <title>Resolving the Mortierellaceae phylogeny through synthesis of multi-gene phylogenetics and phylogenomics.</title>
        <authorList>
            <person name="Vandepol N."/>
            <person name="Liber J."/>
            <person name="Desiro A."/>
            <person name="Na H."/>
            <person name="Kennedy M."/>
            <person name="Barry K."/>
            <person name="Grigoriev I.V."/>
            <person name="Miller A.N."/>
            <person name="O'Donnell K."/>
            <person name="Stajich J.E."/>
            <person name="Bonito G."/>
        </authorList>
    </citation>
    <scope>NUCLEOTIDE SEQUENCE</scope>
    <source>
        <strain evidence="2">NVP60</strain>
    </source>
</reference>
<organism evidence="2 3">
    <name type="scientific">Linnemannia gamsii</name>
    <dbReference type="NCBI Taxonomy" id="64522"/>
    <lineage>
        <taxon>Eukaryota</taxon>
        <taxon>Fungi</taxon>
        <taxon>Fungi incertae sedis</taxon>
        <taxon>Mucoromycota</taxon>
        <taxon>Mortierellomycotina</taxon>
        <taxon>Mortierellomycetes</taxon>
        <taxon>Mortierellales</taxon>
        <taxon>Mortierellaceae</taxon>
        <taxon>Linnemannia</taxon>
    </lineage>
</organism>
<dbReference type="EMBL" id="JAAAIN010002204">
    <property type="protein sequence ID" value="KAG0295754.1"/>
    <property type="molecule type" value="Genomic_DNA"/>
</dbReference>
<feature type="compositionally biased region" description="Low complexity" evidence="1">
    <location>
        <begin position="462"/>
        <end position="472"/>
    </location>
</feature>
<feature type="compositionally biased region" description="Polar residues" evidence="1">
    <location>
        <begin position="394"/>
        <end position="408"/>
    </location>
</feature>
<evidence type="ECO:0000313" key="3">
    <source>
        <dbReference type="Proteomes" id="UP000823405"/>
    </source>
</evidence>
<dbReference type="Proteomes" id="UP000823405">
    <property type="component" value="Unassembled WGS sequence"/>
</dbReference>
<feature type="region of interest" description="Disordered" evidence="1">
    <location>
        <begin position="132"/>
        <end position="161"/>
    </location>
</feature>
<accession>A0A9P6UGM9</accession>
<dbReference type="OrthoDB" id="2443502at2759"/>
<name>A0A9P6UGM9_9FUNG</name>
<gene>
    <name evidence="2" type="ORF">BGZ97_004735</name>
</gene>
<evidence type="ECO:0000313" key="2">
    <source>
        <dbReference type="EMBL" id="KAG0295754.1"/>
    </source>
</evidence>